<evidence type="ECO:0000313" key="5">
    <source>
        <dbReference type="Proteomes" id="UP001210211"/>
    </source>
</evidence>
<evidence type="ECO:0000256" key="1">
    <source>
        <dbReference type="SAM" id="MobiDB-lite"/>
    </source>
</evidence>
<evidence type="ECO:0000313" key="4">
    <source>
        <dbReference type="EMBL" id="KAJ3687410.1"/>
    </source>
</evidence>
<dbReference type="Pfam" id="PF00646">
    <property type="entry name" value="F-box"/>
    <property type="match status" value="1"/>
</dbReference>
<feature type="compositionally biased region" description="Polar residues" evidence="1">
    <location>
        <begin position="80"/>
        <end position="89"/>
    </location>
</feature>
<gene>
    <name evidence="4" type="ORF">LUZ61_016574</name>
</gene>
<keyword evidence="2" id="KW-0472">Membrane</keyword>
<feature type="transmembrane region" description="Helical" evidence="2">
    <location>
        <begin position="582"/>
        <end position="599"/>
    </location>
</feature>
<feature type="compositionally biased region" description="Acidic residues" evidence="1">
    <location>
        <begin position="90"/>
        <end position="107"/>
    </location>
</feature>
<dbReference type="PANTHER" id="PTHR13382:SF21">
    <property type="entry name" value="OS12G0601000 PROTEIN"/>
    <property type="match status" value="1"/>
</dbReference>
<evidence type="ECO:0000256" key="2">
    <source>
        <dbReference type="SAM" id="Phobius"/>
    </source>
</evidence>
<protein>
    <recommendedName>
        <fullName evidence="3">F-box domain-containing protein</fullName>
    </recommendedName>
</protein>
<dbReference type="InterPro" id="IPR032675">
    <property type="entry name" value="LRR_dom_sf"/>
</dbReference>
<organism evidence="4 5">
    <name type="scientific">Rhynchospora tenuis</name>
    <dbReference type="NCBI Taxonomy" id="198213"/>
    <lineage>
        <taxon>Eukaryota</taxon>
        <taxon>Viridiplantae</taxon>
        <taxon>Streptophyta</taxon>
        <taxon>Embryophyta</taxon>
        <taxon>Tracheophyta</taxon>
        <taxon>Spermatophyta</taxon>
        <taxon>Magnoliopsida</taxon>
        <taxon>Liliopsida</taxon>
        <taxon>Poales</taxon>
        <taxon>Cyperaceae</taxon>
        <taxon>Cyperoideae</taxon>
        <taxon>Rhynchosporeae</taxon>
        <taxon>Rhynchospora</taxon>
    </lineage>
</organism>
<dbReference type="PANTHER" id="PTHR13382">
    <property type="entry name" value="MITOCHONDRIAL ATP SYNTHASE COUPLING FACTOR B"/>
    <property type="match status" value="1"/>
</dbReference>
<feature type="domain" description="F-box" evidence="3">
    <location>
        <begin position="120"/>
        <end position="153"/>
    </location>
</feature>
<dbReference type="InterPro" id="IPR036047">
    <property type="entry name" value="F-box-like_dom_sf"/>
</dbReference>
<dbReference type="Gene3D" id="3.80.10.10">
    <property type="entry name" value="Ribonuclease Inhibitor"/>
    <property type="match status" value="3"/>
</dbReference>
<dbReference type="GO" id="GO:0005737">
    <property type="term" value="C:cytoplasm"/>
    <property type="evidence" value="ECO:0007669"/>
    <property type="project" value="TreeGrafter"/>
</dbReference>
<reference evidence="4 5" key="1">
    <citation type="journal article" date="2022" name="Cell">
        <title>Repeat-based holocentromeres influence genome architecture and karyotype evolution.</title>
        <authorList>
            <person name="Hofstatter P.G."/>
            <person name="Thangavel G."/>
            <person name="Lux T."/>
            <person name="Neumann P."/>
            <person name="Vondrak T."/>
            <person name="Novak P."/>
            <person name="Zhang M."/>
            <person name="Costa L."/>
            <person name="Castellani M."/>
            <person name="Scott A."/>
            <person name="Toegelov H."/>
            <person name="Fuchs J."/>
            <person name="Mata-Sucre Y."/>
            <person name="Dias Y."/>
            <person name="Vanzela A.L.L."/>
            <person name="Huettel B."/>
            <person name="Almeida C.C.S."/>
            <person name="Simkova H."/>
            <person name="Souza G."/>
            <person name="Pedrosa-Harand A."/>
            <person name="Macas J."/>
            <person name="Mayer K.F.X."/>
            <person name="Houben A."/>
            <person name="Marques A."/>
        </authorList>
    </citation>
    <scope>NUCLEOTIDE SEQUENCE [LARGE SCALE GENOMIC DNA]</scope>
    <source>
        <strain evidence="4">RhyTen1mFocal</strain>
    </source>
</reference>
<keyword evidence="2" id="KW-0812">Transmembrane</keyword>
<keyword evidence="2" id="KW-1133">Transmembrane helix</keyword>
<sequence length="610" mass="67325">MASVTSPFKRALIPSSSASSKKKRGSYNCGRCGAPKKGHVCSLTGSSPPHPRSRSRPAASSRSRLRRALSFDDPVPLNCLSPQTQAQSQPDEEEEEQEMEQEEEDQEHELVGVGTAGLVPLASLVEVFRRVPVKGLLAAGAVCRGWRQCVKRMWRSAEELRICVSPCSQSQISFLESILQKCSGLLRLTLRMQSDANSTLLGCIAFFCPKLQVLEISLAAGAVNKINGVGLSRFVAEMRCLSVLKIEGCTNLEYISLSSTSLSILWLSDLACLSKSVFNCPNMTELSLDFTQEGNDSTDLPALMENLGRTCLKLRNLHVASIRLCNEAVLALASADLRFLHMLSLLLGSRITDAAVASIVQSYCNLELLDLSGSSITDCGIGMICQAYPHTLSRLFLALCPNITTSGVQLATSLPYLQLLDCGMSISTAYPQTEEKEMHCIEETDRLRKCQQFSDIKKPYQKLIIKHPNLKRLSLWGCSALEGLYVNCPELEDLNLNSCTNLHPEKLLLQCPILEKVHASGCQDMLIGAIRNQVLNEFAAARIDWPCKRLADGSSKRVLVPSMFPYVGVSLFFFFLWSVPFLISYESFCGLIMPLVCCLRHPTKRQRARD</sequence>
<dbReference type="AlphaFoldDB" id="A0AAD5Z5T6"/>
<proteinExistence type="predicted"/>
<dbReference type="SUPFAM" id="SSF81383">
    <property type="entry name" value="F-box domain"/>
    <property type="match status" value="1"/>
</dbReference>
<feature type="region of interest" description="Disordered" evidence="1">
    <location>
        <begin position="1"/>
        <end position="108"/>
    </location>
</feature>
<dbReference type="Gene3D" id="1.20.1280.50">
    <property type="match status" value="1"/>
</dbReference>
<keyword evidence="5" id="KW-1185">Reference proteome</keyword>
<dbReference type="EMBL" id="JAMRDG010000002">
    <property type="protein sequence ID" value="KAJ3687410.1"/>
    <property type="molecule type" value="Genomic_DNA"/>
</dbReference>
<evidence type="ECO:0000259" key="3">
    <source>
        <dbReference type="Pfam" id="PF00646"/>
    </source>
</evidence>
<comment type="caution">
    <text evidence="4">The sequence shown here is derived from an EMBL/GenBank/DDBJ whole genome shotgun (WGS) entry which is preliminary data.</text>
</comment>
<dbReference type="InterPro" id="IPR050648">
    <property type="entry name" value="F-box_LRR-repeat"/>
</dbReference>
<accession>A0AAD5Z5T6</accession>
<dbReference type="InterPro" id="IPR001810">
    <property type="entry name" value="F-box_dom"/>
</dbReference>
<name>A0AAD5Z5T6_9POAL</name>
<dbReference type="Proteomes" id="UP001210211">
    <property type="component" value="Unassembled WGS sequence"/>
</dbReference>
<dbReference type="SUPFAM" id="SSF52047">
    <property type="entry name" value="RNI-like"/>
    <property type="match status" value="1"/>
</dbReference>